<reference evidence="2 3" key="1">
    <citation type="journal article" date="2016" name="Nat. Commun.">
        <title>Thousands of microbial genomes shed light on interconnected biogeochemical processes in an aquifer system.</title>
        <authorList>
            <person name="Anantharaman K."/>
            <person name="Brown C.T."/>
            <person name="Hug L.A."/>
            <person name="Sharon I."/>
            <person name="Castelle C.J."/>
            <person name="Probst A.J."/>
            <person name="Thomas B.C."/>
            <person name="Singh A."/>
            <person name="Wilkins M.J."/>
            <person name="Karaoz U."/>
            <person name="Brodie E.L."/>
            <person name="Williams K.H."/>
            <person name="Hubbard S.S."/>
            <person name="Banfield J.F."/>
        </authorList>
    </citation>
    <scope>NUCLEOTIDE SEQUENCE [LARGE SCALE GENOMIC DNA]</scope>
</reference>
<sequence length="221" mass="25888">MAIIPDGNRRWAKKRGLPAIEGHRRSLYNGRRILQVALEHSWQVVVWCASRSNLESRKKEEKDFFFWMLRDELRLRLRRTDKVRFLLRGAWREFCNDPIIPELAAAVERYTSTHHEHQLTLLLGYDGEQDIEQAAQKLHDQGIRPTRELIRANLWTAHLPNADMIIRTGVEGDPHDSDAFLPLQRKNAQLSYTEILCPDYTEEHLRAALDNFAARERRMGA</sequence>
<dbReference type="Gene3D" id="3.40.1180.10">
    <property type="entry name" value="Decaprenyl diphosphate synthase-like"/>
    <property type="match status" value="1"/>
</dbReference>
<dbReference type="InterPro" id="IPR036424">
    <property type="entry name" value="UPP_synth-like_sf"/>
</dbReference>
<dbReference type="PANTHER" id="PTHR10291:SF0">
    <property type="entry name" value="DEHYDRODOLICHYL DIPHOSPHATE SYNTHASE 2"/>
    <property type="match status" value="1"/>
</dbReference>
<proteinExistence type="predicted"/>
<organism evidence="2 3">
    <name type="scientific">Candidatus Adlerbacteria bacterium RIFCSPLOWO2_01_FULL_54_16</name>
    <dbReference type="NCBI Taxonomy" id="1797244"/>
    <lineage>
        <taxon>Bacteria</taxon>
        <taxon>Candidatus Adleribacteriota</taxon>
    </lineage>
</organism>
<dbReference type="InterPro" id="IPR001441">
    <property type="entry name" value="UPP_synth-like"/>
</dbReference>
<protein>
    <recommendedName>
        <fullName evidence="4">Di-trans,poly-cis-decaprenylcistransferase</fullName>
    </recommendedName>
</protein>
<evidence type="ECO:0000256" key="1">
    <source>
        <dbReference type="ARBA" id="ARBA00022679"/>
    </source>
</evidence>
<dbReference type="Pfam" id="PF01255">
    <property type="entry name" value="Prenyltransf"/>
    <property type="match status" value="1"/>
</dbReference>
<evidence type="ECO:0000313" key="3">
    <source>
        <dbReference type="Proteomes" id="UP000176943"/>
    </source>
</evidence>
<dbReference type="Proteomes" id="UP000176943">
    <property type="component" value="Unassembled WGS sequence"/>
</dbReference>
<dbReference type="EMBL" id="MEWY01000001">
    <property type="protein sequence ID" value="OGC87625.1"/>
    <property type="molecule type" value="Genomic_DNA"/>
</dbReference>
<dbReference type="SUPFAM" id="SSF64005">
    <property type="entry name" value="Undecaprenyl diphosphate synthase"/>
    <property type="match status" value="1"/>
</dbReference>
<dbReference type="GO" id="GO:0016094">
    <property type="term" value="P:polyprenol biosynthetic process"/>
    <property type="evidence" value="ECO:0007669"/>
    <property type="project" value="TreeGrafter"/>
</dbReference>
<evidence type="ECO:0008006" key="4">
    <source>
        <dbReference type="Google" id="ProtNLM"/>
    </source>
</evidence>
<dbReference type="GO" id="GO:0045547">
    <property type="term" value="F:ditrans,polycis-polyprenyl diphosphate synthase [(2E,6E)-farnesyl diphosphate specific] activity"/>
    <property type="evidence" value="ECO:0007669"/>
    <property type="project" value="TreeGrafter"/>
</dbReference>
<accession>A0A1F4Y0X5</accession>
<evidence type="ECO:0000313" key="2">
    <source>
        <dbReference type="EMBL" id="OGC87625.1"/>
    </source>
</evidence>
<dbReference type="PANTHER" id="PTHR10291">
    <property type="entry name" value="DEHYDRODOLICHYL DIPHOSPHATE SYNTHASE FAMILY MEMBER"/>
    <property type="match status" value="1"/>
</dbReference>
<gene>
    <name evidence="2" type="ORF">A3B33_01815</name>
</gene>
<keyword evidence="1" id="KW-0808">Transferase</keyword>
<name>A0A1F4Y0X5_9BACT</name>
<comment type="caution">
    <text evidence="2">The sequence shown here is derived from an EMBL/GenBank/DDBJ whole genome shotgun (WGS) entry which is preliminary data.</text>
</comment>
<dbReference type="AlphaFoldDB" id="A0A1F4Y0X5"/>